<feature type="non-terminal residue" evidence="2">
    <location>
        <position position="1"/>
    </location>
</feature>
<dbReference type="Gene3D" id="1.25.40.10">
    <property type="entry name" value="Tetratricopeptide repeat domain"/>
    <property type="match status" value="2"/>
</dbReference>
<dbReference type="Proteomes" id="UP000305222">
    <property type="component" value="Unassembled WGS sequence"/>
</dbReference>
<protein>
    <submittedName>
        <fullName evidence="2">Uncharacterized protein</fullName>
    </submittedName>
</protein>
<sequence>IFSLTDHLDEHDKEGIHNLVQFLKETSDNPNTWLYTVKHLDVEVDNEFIICCIEKLMEKFPNSDFVKLHGAQCFIRLQELEKAGQMLTSVEKKNNRALYHLINGRYAFEQESYIEAISSFRSSLQLDADQPIAWSFLALSYMYIDQSEKALQFSQVALERSPERFTLTNHGLILIDLERHEEA</sequence>
<evidence type="ECO:0000256" key="1">
    <source>
        <dbReference type="PROSITE-ProRule" id="PRU00339"/>
    </source>
</evidence>
<feature type="non-terminal residue" evidence="2">
    <location>
        <position position="183"/>
    </location>
</feature>
<dbReference type="EMBL" id="SZON01001146">
    <property type="protein sequence ID" value="TKI92348.1"/>
    <property type="molecule type" value="Genomic_DNA"/>
</dbReference>
<evidence type="ECO:0000313" key="3">
    <source>
        <dbReference type="Proteomes" id="UP000305222"/>
    </source>
</evidence>
<dbReference type="InterPro" id="IPR011990">
    <property type="entry name" value="TPR-like_helical_dom_sf"/>
</dbReference>
<reference evidence="2 3" key="1">
    <citation type="journal article" date="2019" name="Environ. Microbiol.">
        <title>An active ?-lactamase is a part of an orchestrated cell wall stress resistance network of Bacillus subtilis and related rhizosphere species.</title>
        <authorList>
            <person name="Bucher T."/>
            <person name="Keren-Paz A."/>
            <person name="Hausser J."/>
            <person name="Olender T."/>
            <person name="Cytryn E."/>
            <person name="Kolodkin-Gal I."/>
        </authorList>
    </citation>
    <scope>NUCLEOTIDE SEQUENCE [LARGE SCALE GENOMIC DNA]</scope>
    <source>
        <strain evidence="2 3">I5</strain>
    </source>
</reference>
<accession>A0A4U3AV94</accession>
<dbReference type="SUPFAM" id="SSF48452">
    <property type="entry name" value="TPR-like"/>
    <property type="match status" value="1"/>
</dbReference>
<organism evidence="2 3">
    <name type="scientific">Bacillus wiedmannii</name>
    <dbReference type="NCBI Taxonomy" id="1890302"/>
    <lineage>
        <taxon>Bacteria</taxon>
        <taxon>Bacillati</taxon>
        <taxon>Bacillota</taxon>
        <taxon>Bacilli</taxon>
        <taxon>Bacillales</taxon>
        <taxon>Bacillaceae</taxon>
        <taxon>Bacillus</taxon>
        <taxon>Bacillus cereus group</taxon>
    </lineage>
</organism>
<dbReference type="InterPro" id="IPR019734">
    <property type="entry name" value="TPR_rpt"/>
</dbReference>
<keyword evidence="1" id="KW-0802">TPR repeat</keyword>
<comment type="caution">
    <text evidence="2">The sequence shown here is derived from an EMBL/GenBank/DDBJ whole genome shotgun (WGS) entry which is preliminary data.</text>
</comment>
<dbReference type="AlphaFoldDB" id="A0A4U3AV94"/>
<gene>
    <name evidence="2" type="ORF">FC699_20195</name>
</gene>
<feature type="repeat" description="TPR" evidence="1">
    <location>
        <begin position="131"/>
        <end position="164"/>
    </location>
</feature>
<dbReference type="PROSITE" id="PS50005">
    <property type="entry name" value="TPR"/>
    <property type="match status" value="1"/>
</dbReference>
<name>A0A4U3AV94_9BACI</name>
<evidence type="ECO:0000313" key="2">
    <source>
        <dbReference type="EMBL" id="TKI92348.1"/>
    </source>
</evidence>
<proteinExistence type="predicted"/>